<feature type="signal peptide" evidence="3">
    <location>
        <begin position="1"/>
        <end position="27"/>
    </location>
</feature>
<keyword evidence="6" id="KW-1185">Reference proteome</keyword>
<dbReference type="Pfam" id="PF00722">
    <property type="entry name" value="Glyco_hydro_16"/>
    <property type="match status" value="1"/>
</dbReference>
<dbReference type="InterPro" id="IPR013320">
    <property type="entry name" value="ConA-like_dom_sf"/>
</dbReference>
<dbReference type="InterPro" id="IPR044791">
    <property type="entry name" value="Beta-glucanase/XTH"/>
</dbReference>
<dbReference type="Gene3D" id="2.60.120.200">
    <property type="match status" value="1"/>
</dbReference>
<dbReference type="GO" id="GO:0005975">
    <property type="term" value="P:carbohydrate metabolic process"/>
    <property type="evidence" value="ECO:0007669"/>
    <property type="project" value="InterPro"/>
</dbReference>
<dbReference type="EMBL" id="AWUE01019716">
    <property type="protein sequence ID" value="OMO71933.1"/>
    <property type="molecule type" value="Genomic_DNA"/>
</dbReference>
<proteinExistence type="predicted"/>
<dbReference type="OrthoDB" id="1000903at2759"/>
<dbReference type="InterPro" id="IPR008263">
    <property type="entry name" value="GH16_AS"/>
</dbReference>
<sequence>MTLASSFNFTSLLPLMVLGYLMAAACGSNLNEELDITWGDGCGKIIDNGEALALSLDKSSGSTFQSKNEYLFARTDMKIKLVPGNSVGTLSSQGPTWDEIDVEFFGNLSGDPYILQTNVFTQGKGTKSSSFSSGLT</sequence>
<evidence type="ECO:0000313" key="6">
    <source>
        <dbReference type="Proteomes" id="UP000187203"/>
    </source>
</evidence>
<accession>A0A1R3HNN1</accession>
<dbReference type="STRING" id="93759.A0A1R3HNN1"/>
<gene>
    <name evidence="5" type="ORF">COLO4_27961</name>
</gene>
<dbReference type="InterPro" id="IPR000757">
    <property type="entry name" value="Beta-glucanase-like"/>
</dbReference>
<comment type="caution">
    <text evidence="5">The sequence shown here is derived from an EMBL/GenBank/DDBJ whole genome shotgun (WGS) entry which is preliminary data.</text>
</comment>
<organism evidence="5 6">
    <name type="scientific">Corchorus olitorius</name>
    <dbReference type="NCBI Taxonomy" id="93759"/>
    <lineage>
        <taxon>Eukaryota</taxon>
        <taxon>Viridiplantae</taxon>
        <taxon>Streptophyta</taxon>
        <taxon>Embryophyta</taxon>
        <taxon>Tracheophyta</taxon>
        <taxon>Spermatophyta</taxon>
        <taxon>Magnoliopsida</taxon>
        <taxon>eudicotyledons</taxon>
        <taxon>Gunneridae</taxon>
        <taxon>Pentapetalae</taxon>
        <taxon>rosids</taxon>
        <taxon>malvids</taxon>
        <taxon>Malvales</taxon>
        <taxon>Malvaceae</taxon>
        <taxon>Grewioideae</taxon>
        <taxon>Apeibeae</taxon>
        <taxon>Corchorus</taxon>
    </lineage>
</organism>
<dbReference type="PANTHER" id="PTHR31062">
    <property type="entry name" value="XYLOGLUCAN ENDOTRANSGLUCOSYLASE/HYDROLASE PROTEIN 8-RELATED"/>
    <property type="match status" value="1"/>
</dbReference>
<dbReference type="SUPFAM" id="SSF49899">
    <property type="entry name" value="Concanavalin A-like lectins/glucanases"/>
    <property type="match status" value="1"/>
</dbReference>
<dbReference type="GO" id="GO:0004553">
    <property type="term" value="F:hydrolase activity, hydrolyzing O-glycosyl compounds"/>
    <property type="evidence" value="ECO:0007669"/>
    <property type="project" value="InterPro"/>
</dbReference>
<dbReference type="Proteomes" id="UP000187203">
    <property type="component" value="Unassembled WGS sequence"/>
</dbReference>
<evidence type="ECO:0000313" key="5">
    <source>
        <dbReference type="EMBL" id="OMO71933.1"/>
    </source>
</evidence>
<dbReference type="PROSITE" id="PS01034">
    <property type="entry name" value="GH16_1"/>
    <property type="match status" value="1"/>
</dbReference>
<name>A0A1R3HNN1_9ROSI</name>
<keyword evidence="3" id="KW-0732">Signal</keyword>
<keyword evidence="1 5" id="KW-0378">Hydrolase</keyword>
<dbReference type="PROSITE" id="PS51762">
    <property type="entry name" value="GH16_2"/>
    <property type="match status" value="1"/>
</dbReference>
<evidence type="ECO:0000259" key="4">
    <source>
        <dbReference type="PROSITE" id="PS51762"/>
    </source>
</evidence>
<evidence type="ECO:0000256" key="2">
    <source>
        <dbReference type="ARBA" id="ARBA00023295"/>
    </source>
</evidence>
<feature type="chain" id="PRO_5012616314" evidence="3">
    <location>
        <begin position="28"/>
        <end position="136"/>
    </location>
</feature>
<evidence type="ECO:0000256" key="3">
    <source>
        <dbReference type="SAM" id="SignalP"/>
    </source>
</evidence>
<dbReference type="AlphaFoldDB" id="A0A1R3HNN1"/>
<feature type="domain" description="GH16" evidence="4">
    <location>
        <begin position="1"/>
        <end position="136"/>
    </location>
</feature>
<reference evidence="6" key="1">
    <citation type="submission" date="2013-09" db="EMBL/GenBank/DDBJ databases">
        <title>Corchorus olitorius genome sequencing.</title>
        <authorList>
            <person name="Alam M."/>
            <person name="Haque M.S."/>
            <person name="Islam M.S."/>
            <person name="Emdad E.M."/>
            <person name="Islam M.M."/>
            <person name="Ahmed B."/>
            <person name="Halim A."/>
            <person name="Hossen Q.M.M."/>
            <person name="Hossain M.Z."/>
            <person name="Ahmed R."/>
            <person name="Khan M.M."/>
            <person name="Islam R."/>
            <person name="Rashid M.M."/>
            <person name="Khan S.A."/>
            <person name="Rahman M.S."/>
            <person name="Alam M."/>
            <person name="Yahiya A.S."/>
            <person name="Khan M.S."/>
            <person name="Azam M.S."/>
            <person name="Haque T."/>
            <person name="Lashkar M.Z.H."/>
            <person name="Akhand A.I."/>
            <person name="Morshed G."/>
            <person name="Roy S."/>
            <person name="Uddin K.S."/>
            <person name="Rabeya T."/>
            <person name="Hossain A.S."/>
            <person name="Chowdhury A."/>
            <person name="Snigdha A.R."/>
            <person name="Mortoza M.S."/>
            <person name="Matin S.A."/>
            <person name="Hoque S.M.E."/>
            <person name="Islam M.K."/>
            <person name="Roy D.K."/>
            <person name="Haider R."/>
            <person name="Moosa M.M."/>
            <person name="Elias S.M."/>
            <person name="Hasan A.M."/>
            <person name="Jahan S."/>
            <person name="Shafiuddin M."/>
            <person name="Mahmood N."/>
            <person name="Shommy N.S."/>
        </authorList>
    </citation>
    <scope>NUCLEOTIDE SEQUENCE [LARGE SCALE GENOMIC DNA]</scope>
    <source>
        <strain evidence="6">cv. O-4</strain>
    </source>
</reference>
<protein>
    <submittedName>
        <fullName evidence="5">Glycoside hydrolase, family 16</fullName>
    </submittedName>
</protein>
<evidence type="ECO:0000256" key="1">
    <source>
        <dbReference type="ARBA" id="ARBA00022801"/>
    </source>
</evidence>
<keyword evidence="2" id="KW-0326">Glycosidase</keyword>